<proteinExistence type="predicted"/>
<keyword evidence="1" id="KW-0732">Signal</keyword>
<dbReference type="PROSITE" id="PS51257">
    <property type="entry name" value="PROKAR_LIPOPROTEIN"/>
    <property type="match status" value="1"/>
</dbReference>
<dbReference type="KEGG" id="ehx:EMIHUDRAFT_256339"/>
<dbReference type="RefSeq" id="XP_005768224.1">
    <property type="nucleotide sequence ID" value="XM_005768167.1"/>
</dbReference>
<evidence type="ECO:0008006" key="6">
    <source>
        <dbReference type="Google" id="ProtNLM"/>
    </source>
</evidence>
<feature type="signal peptide" evidence="1">
    <location>
        <begin position="1"/>
        <end position="19"/>
    </location>
</feature>
<dbReference type="NCBIfam" id="TIGR01444">
    <property type="entry name" value="fkbM_fam"/>
    <property type="match status" value="1"/>
</dbReference>
<reference evidence="5" key="1">
    <citation type="journal article" date="2013" name="Nature">
        <title>Pan genome of the phytoplankton Emiliania underpins its global distribution.</title>
        <authorList>
            <person name="Read B.A."/>
            <person name="Kegel J."/>
            <person name="Klute M.J."/>
            <person name="Kuo A."/>
            <person name="Lefebvre S.C."/>
            <person name="Maumus F."/>
            <person name="Mayer C."/>
            <person name="Miller J."/>
            <person name="Monier A."/>
            <person name="Salamov A."/>
            <person name="Young J."/>
            <person name="Aguilar M."/>
            <person name="Claverie J.M."/>
            <person name="Frickenhaus S."/>
            <person name="Gonzalez K."/>
            <person name="Herman E.K."/>
            <person name="Lin Y.C."/>
            <person name="Napier J."/>
            <person name="Ogata H."/>
            <person name="Sarno A.F."/>
            <person name="Shmutz J."/>
            <person name="Schroeder D."/>
            <person name="de Vargas C."/>
            <person name="Verret F."/>
            <person name="von Dassow P."/>
            <person name="Valentin K."/>
            <person name="Van de Peer Y."/>
            <person name="Wheeler G."/>
            <person name="Dacks J.B."/>
            <person name="Delwiche C.F."/>
            <person name="Dyhrman S.T."/>
            <person name="Glockner G."/>
            <person name="John U."/>
            <person name="Richards T."/>
            <person name="Worden A.Z."/>
            <person name="Zhang X."/>
            <person name="Grigoriev I.V."/>
            <person name="Allen A.E."/>
            <person name="Bidle K."/>
            <person name="Borodovsky M."/>
            <person name="Bowler C."/>
            <person name="Brownlee C."/>
            <person name="Cock J.M."/>
            <person name="Elias M."/>
            <person name="Gladyshev V.N."/>
            <person name="Groth M."/>
            <person name="Guda C."/>
            <person name="Hadaegh A."/>
            <person name="Iglesias-Rodriguez M.D."/>
            <person name="Jenkins J."/>
            <person name="Jones B.M."/>
            <person name="Lawson T."/>
            <person name="Leese F."/>
            <person name="Lindquist E."/>
            <person name="Lobanov A."/>
            <person name="Lomsadze A."/>
            <person name="Malik S.B."/>
            <person name="Marsh M.E."/>
            <person name="Mackinder L."/>
            <person name="Mock T."/>
            <person name="Mueller-Roeber B."/>
            <person name="Pagarete A."/>
            <person name="Parker M."/>
            <person name="Probert I."/>
            <person name="Quesneville H."/>
            <person name="Raines C."/>
            <person name="Rensing S.A."/>
            <person name="Riano-Pachon D.M."/>
            <person name="Richier S."/>
            <person name="Rokitta S."/>
            <person name="Shiraiwa Y."/>
            <person name="Soanes D.M."/>
            <person name="van der Giezen M."/>
            <person name="Wahlund T.M."/>
            <person name="Williams B."/>
            <person name="Wilson W."/>
            <person name="Wolfe G."/>
            <person name="Wurch L.L."/>
        </authorList>
    </citation>
    <scope>NUCLEOTIDE SEQUENCE</scope>
</reference>
<dbReference type="Gene3D" id="3.20.20.240">
    <property type="entry name" value="Methylmalonyl-CoA mutase"/>
    <property type="match status" value="1"/>
</dbReference>
<dbReference type="GO" id="GO:0005739">
    <property type="term" value="C:mitochondrion"/>
    <property type="evidence" value="ECO:0007669"/>
    <property type="project" value="TreeGrafter"/>
</dbReference>
<dbReference type="eggNOG" id="ENOG502S6V0">
    <property type="taxonomic scope" value="Eukaryota"/>
</dbReference>
<dbReference type="InterPro" id="IPR006342">
    <property type="entry name" value="FkbM_mtfrase"/>
</dbReference>
<dbReference type="AlphaFoldDB" id="A0A0D3IX10"/>
<evidence type="ECO:0000256" key="1">
    <source>
        <dbReference type="SAM" id="SignalP"/>
    </source>
</evidence>
<dbReference type="EnsemblProtists" id="EOD15795">
    <property type="protein sequence ID" value="EOD15795"/>
    <property type="gene ID" value="EMIHUDRAFT_256339"/>
</dbReference>
<dbReference type="GO" id="GO:0019678">
    <property type="term" value="P:propionate metabolic process, methylmalonyl pathway"/>
    <property type="evidence" value="ECO:0007669"/>
    <property type="project" value="TreeGrafter"/>
</dbReference>
<evidence type="ECO:0000259" key="3">
    <source>
        <dbReference type="Pfam" id="PF05050"/>
    </source>
</evidence>
<dbReference type="SUPFAM" id="SSF53335">
    <property type="entry name" value="S-adenosyl-L-methionine-dependent methyltransferases"/>
    <property type="match status" value="1"/>
</dbReference>
<dbReference type="InterPro" id="IPR006099">
    <property type="entry name" value="MeMalonylCoA_mutase_a/b_cat"/>
</dbReference>
<keyword evidence="5" id="KW-1185">Reference proteome</keyword>
<evidence type="ECO:0000313" key="5">
    <source>
        <dbReference type="Proteomes" id="UP000013827"/>
    </source>
</evidence>
<reference evidence="4" key="2">
    <citation type="submission" date="2024-10" db="UniProtKB">
        <authorList>
            <consortium name="EnsemblProtists"/>
        </authorList>
    </citation>
    <scope>IDENTIFICATION</scope>
</reference>
<organism evidence="4 5">
    <name type="scientific">Emiliania huxleyi (strain CCMP1516)</name>
    <dbReference type="NCBI Taxonomy" id="280463"/>
    <lineage>
        <taxon>Eukaryota</taxon>
        <taxon>Haptista</taxon>
        <taxon>Haptophyta</taxon>
        <taxon>Prymnesiophyceae</taxon>
        <taxon>Isochrysidales</taxon>
        <taxon>Noelaerhabdaceae</taxon>
        <taxon>Emiliania</taxon>
    </lineage>
</organism>
<dbReference type="GeneID" id="17261945"/>
<dbReference type="PANTHER" id="PTHR48101">
    <property type="entry name" value="METHYLMALONYL-COA MUTASE, MITOCHONDRIAL-RELATED"/>
    <property type="match status" value="1"/>
</dbReference>
<dbReference type="GO" id="GO:0031419">
    <property type="term" value="F:cobalamin binding"/>
    <property type="evidence" value="ECO:0007669"/>
    <property type="project" value="InterPro"/>
</dbReference>
<dbReference type="PANTHER" id="PTHR48101:SF4">
    <property type="entry name" value="METHYLMALONYL-COA MUTASE, MITOCHONDRIAL"/>
    <property type="match status" value="1"/>
</dbReference>
<dbReference type="STRING" id="2903.R1DMP9"/>
<dbReference type="HOGENOM" id="CLU_809958_0_0_1"/>
<accession>A0A0D3IX10</accession>
<feature type="chain" id="PRO_5044267605" description="Methyltransferase FkbM domain-containing protein" evidence="1">
    <location>
        <begin position="20"/>
        <end position="343"/>
    </location>
</feature>
<dbReference type="Pfam" id="PF05050">
    <property type="entry name" value="Methyltransf_21"/>
    <property type="match status" value="1"/>
</dbReference>
<evidence type="ECO:0000313" key="4">
    <source>
        <dbReference type="EnsemblProtists" id="EOD15795"/>
    </source>
</evidence>
<protein>
    <recommendedName>
        <fullName evidence="6">Methyltransferase FkbM domain-containing protein</fullName>
    </recommendedName>
</protein>
<feature type="domain" description="Methyltransferase FkbM" evidence="3">
    <location>
        <begin position="59"/>
        <end position="218"/>
    </location>
</feature>
<dbReference type="Proteomes" id="UP000013827">
    <property type="component" value="Unassembled WGS sequence"/>
</dbReference>
<feature type="domain" description="Methylmalonyl-CoA mutase alpha/beta chain catalytic" evidence="2">
    <location>
        <begin position="222"/>
        <end position="339"/>
    </location>
</feature>
<dbReference type="InterPro" id="IPR016176">
    <property type="entry name" value="Cbl-dep_enz_cat"/>
</dbReference>
<dbReference type="Pfam" id="PF01642">
    <property type="entry name" value="MM_CoA_mutase"/>
    <property type="match status" value="1"/>
</dbReference>
<dbReference type="SUPFAM" id="SSF51703">
    <property type="entry name" value="Cobalamin (vitamin B12)-dependent enzymes"/>
    <property type="match status" value="1"/>
</dbReference>
<dbReference type="PaxDb" id="2903-EOD15795"/>
<evidence type="ECO:0000259" key="2">
    <source>
        <dbReference type="Pfam" id="PF01642"/>
    </source>
</evidence>
<dbReference type="GO" id="GO:0004494">
    <property type="term" value="F:methylmalonyl-CoA mutase activity"/>
    <property type="evidence" value="ECO:0007669"/>
    <property type="project" value="TreeGrafter"/>
</dbReference>
<dbReference type="InterPro" id="IPR029063">
    <property type="entry name" value="SAM-dependent_MTases_sf"/>
</dbReference>
<name>A0A0D3IX10_EMIH1</name>
<sequence>MPGSLRRFLLQLSLACACGTSNYISSALSLFGTFQNNEIMSLLSSNAVPSTWRRLPIVDVGTNDGTDFTMPGSKVGHRVYSFEPSPIVYARMLRNLQQNGISVANDSVGFRSAKAGTVLPTHAAVSNVTGSAPFLVAERTTLDRSGKASSLSADAIPRGSRIRTVTVPLVTLDRMLAEEDKGLFILKIDSQGHEYHVLQGCVQYIRTHPVYYILLEFYPKGLRAVSVSMTMNGAVLPARGAVSVLAMFVVAAEESGVKAEQLAGTIQNDVLKEFMVRNTYIYPPEPSMRGQQMPKLIRSFGNSFINQGQHMPKFNSISVSGYHMQEGGAHPKLELPFPLGGAP</sequence>